<keyword evidence="2" id="KW-1185">Reference proteome</keyword>
<evidence type="ECO:0000313" key="1">
    <source>
        <dbReference type="EMBL" id="OYQ20211.1"/>
    </source>
</evidence>
<organism evidence="1 2">
    <name type="scientific">Elstera cyanobacteriorum</name>
    <dbReference type="NCBI Taxonomy" id="2022747"/>
    <lineage>
        <taxon>Bacteria</taxon>
        <taxon>Pseudomonadati</taxon>
        <taxon>Pseudomonadota</taxon>
        <taxon>Alphaproteobacteria</taxon>
        <taxon>Rhodospirillales</taxon>
        <taxon>Rhodospirillaceae</taxon>
        <taxon>Elstera</taxon>
    </lineage>
</organism>
<dbReference type="AlphaFoldDB" id="A0A255XTK2"/>
<proteinExistence type="predicted"/>
<protein>
    <submittedName>
        <fullName evidence="1">Uncharacterized protein</fullName>
    </submittedName>
</protein>
<sequence>MDYRDQLLTLVDTYGARVNLSRARLGTIIMNQGRFFIDLLPNAEGKRRAVSVDNFLKIKRWFRDHWPDDHPWPPSVDLWGLDDAAPPARDSPGNGAAAA</sequence>
<dbReference type="RefSeq" id="WP_094408034.1">
    <property type="nucleotide sequence ID" value="NZ_BMJZ01000001.1"/>
</dbReference>
<evidence type="ECO:0000313" key="2">
    <source>
        <dbReference type="Proteomes" id="UP000216361"/>
    </source>
</evidence>
<dbReference type="OrthoDB" id="7874425at2"/>
<name>A0A255XTK2_9PROT</name>
<gene>
    <name evidence="1" type="ORF">CHR90_05750</name>
</gene>
<reference evidence="1 2" key="1">
    <citation type="submission" date="2017-07" db="EMBL/GenBank/DDBJ databases">
        <title>Elstera cyanobacteriorum sp. nov., a novel bacterium isolated from cyanobacterial aggregates in a eutrophic lake.</title>
        <authorList>
            <person name="Cai H."/>
        </authorList>
    </citation>
    <scope>NUCLEOTIDE SEQUENCE [LARGE SCALE GENOMIC DNA]</scope>
    <source>
        <strain evidence="1 2">TH019</strain>
    </source>
</reference>
<dbReference type="EMBL" id="NOXS01000029">
    <property type="protein sequence ID" value="OYQ20211.1"/>
    <property type="molecule type" value="Genomic_DNA"/>
</dbReference>
<accession>A0A255XTK2</accession>
<dbReference type="Proteomes" id="UP000216361">
    <property type="component" value="Unassembled WGS sequence"/>
</dbReference>
<comment type="caution">
    <text evidence="1">The sequence shown here is derived from an EMBL/GenBank/DDBJ whole genome shotgun (WGS) entry which is preliminary data.</text>
</comment>